<comment type="caution">
    <text evidence="2">The sequence shown here is derived from an EMBL/GenBank/DDBJ whole genome shotgun (WGS) entry which is preliminary data.</text>
</comment>
<evidence type="ECO:0000313" key="3">
    <source>
        <dbReference type="Proteomes" id="UP001341840"/>
    </source>
</evidence>
<feature type="transmembrane region" description="Helical" evidence="1">
    <location>
        <begin position="81"/>
        <end position="100"/>
    </location>
</feature>
<keyword evidence="1" id="KW-0472">Membrane</keyword>
<gene>
    <name evidence="2" type="ORF">PIB30_059065</name>
</gene>
<dbReference type="Proteomes" id="UP001341840">
    <property type="component" value="Unassembled WGS sequence"/>
</dbReference>
<evidence type="ECO:0000256" key="1">
    <source>
        <dbReference type="SAM" id="Phobius"/>
    </source>
</evidence>
<organism evidence="2 3">
    <name type="scientific">Stylosanthes scabra</name>
    <dbReference type="NCBI Taxonomy" id="79078"/>
    <lineage>
        <taxon>Eukaryota</taxon>
        <taxon>Viridiplantae</taxon>
        <taxon>Streptophyta</taxon>
        <taxon>Embryophyta</taxon>
        <taxon>Tracheophyta</taxon>
        <taxon>Spermatophyta</taxon>
        <taxon>Magnoliopsida</taxon>
        <taxon>eudicotyledons</taxon>
        <taxon>Gunneridae</taxon>
        <taxon>Pentapetalae</taxon>
        <taxon>rosids</taxon>
        <taxon>fabids</taxon>
        <taxon>Fabales</taxon>
        <taxon>Fabaceae</taxon>
        <taxon>Papilionoideae</taxon>
        <taxon>50 kb inversion clade</taxon>
        <taxon>dalbergioids sensu lato</taxon>
        <taxon>Dalbergieae</taxon>
        <taxon>Pterocarpus clade</taxon>
        <taxon>Stylosanthes</taxon>
    </lineage>
</organism>
<keyword evidence="1" id="KW-0812">Transmembrane</keyword>
<accession>A0ABU6RKI0</accession>
<sequence length="226" mass="26233">MIHGRIVLYHQGREPISMASVGPQIEGGVYRFSPLPQSETHEDDEDKVLSIIVESIRAPEYYTLDDDDSADTGGYARTCEITQGIFGITFFIVLIFLPLYRRLGTPTPGPCPSHFHHQFHVPLQLRRLQRRCRCHLDANFTIINTNVSFIYFRTIDFTLFYKTNPKDVKVEAIYYGEIWVSDVVMSPHCEGLKIQFLHDKDYSGRLTNPNRNCTVLMQWKQMSFFF</sequence>
<proteinExistence type="predicted"/>
<keyword evidence="3" id="KW-1185">Reference proteome</keyword>
<dbReference type="EMBL" id="JASCZI010030712">
    <property type="protein sequence ID" value="MED6124460.1"/>
    <property type="molecule type" value="Genomic_DNA"/>
</dbReference>
<protein>
    <submittedName>
        <fullName evidence="2">Uncharacterized protein</fullName>
    </submittedName>
</protein>
<name>A0ABU6RKI0_9FABA</name>
<keyword evidence="1" id="KW-1133">Transmembrane helix</keyword>
<evidence type="ECO:0000313" key="2">
    <source>
        <dbReference type="EMBL" id="MED6124460.1"/>
    </source>
</evidence>
<reference evidence="2 3" key="1">
    <citation type="journal article" date="2023" name="Plants (Basel)">
        <title>Bridging the Gap: Combining Genomics and Transcriptomics Approaches to Understand Stylosanthes scabra, an Orphan Legume from the Brazilian Caatinga.</title>
        <authorList>
            <person name="Ferreira-Neto J.R.C."/>
            <person name="da Silva M.D."/>
            <person name="Binneck E."/>
            <person name="de Melo N.F."/>
            <person name="da Silva R.H."/>
            <person name="de Melo A.L.T.M."/>
            <person name="Pandolfi V."/>
            <person name="Bustamante F.O."/>
            <person name="Brasileiro-Vidal A.C."/>
            <person name="Benko-Iseppon A.M."/>
        </authorList>
    </citation>
    <scope>NUCLEOTIDE SEQUENCE [LARGE SCALE GENOMIC DNA]</scope>
    <source>
        <tissue evidence="2">Leaves</tissue>
    </source>
</reference>